<dbReference type="Pfam" id="PF03725">
    <property type="entry name" value="RNase_PH_C"/>
    <property type="match status" value="1"/>
</dbReference>
<dbReference type="GO" id="GO:0071028">
    <property type="term" value="P:nuclear mRNA surveillance"/>
    <property type="evidence" value="ECO:0007669"/>
    <property type="project" value="TreeGrafter"/>
</dbReference>
<evidence type="ECO:0000313" key="12">
    <source>
        <dbReference type="EMBL" id="RIB28194.1"/>
    </source>
</evidence>
<dbReference type="Proteomes" id="UP000266673">
    <property type="component" value="Unassembled WGS sequence"/>
</dbReference>
<keyword evidence="12" id="KW-0378">Hydrolase</keyword>
<dbReference type="GO" id="GO:0034475">
    <property type="term" value="P:U4 snRNA 3'-end processing"/>
    <property type="evidence" value="ECO:0007669"/>
    <property type="project" value="TreeGrafter"/>
</dbReference>
<dbReference type="InterPro" id="IPR036345">
    <property type="entry name" value="ExoRNase_PH_dom2_sf"/>
</dbReference>
<dbReference type="SUPFAM" id="SSF55666">
    <property type="entry name" value="Ribonuclease PH domain 2-like"/>
    <property type="match status" value="1"/>
</dbReference>
<comment type="subcellular location">
    <subcellularLocation>
        <location evidence="1">Cytoplasm</location>
    </subcellularLocation>
    <subcellularLocation>
        <location evidence="2">Nucleus</location>
        <location evidence="2">Nucleolus</location>
    </subcellularLocation>
</comment>
<organism evidence="12 13">
    <name type="scientific">Gigaspora rosea</name>
    <dbReference type="NCBI Taxonomy" id="44941"/>
    <lineage>
        <taxon>Eukaryota</taxon>
        <taxon>Fungi</taxon>
        <taxon>Fungi incertae sedis</taxon>
        <taxon>Mucoromycota</taxon>
        <taxon>Glomeromycotina</taxon>
        <taxon>Glomeromycetes</taxon>
        <taxon>Diversisporales</taxon>
        <taxon>Gigasporaceae</taxon>
        <taxon>Gigaspora</taxon>
    </lineage>
</organism>
<comment type="similarity">
    <text evidence="3">Belongs to the RNase PH family.</text>
</comment>
<dbReference type="InterPro" id="IPR015847">
    <property type="entry name" value="ExoRNase_PH_dom2"/>
</dbReference>
<feature type="domain" description="Exoribonuclease phosphorolytic" evidence="11">
    <location>
        <begin position="200"/>
        <end position="265"/>
    </location>
</feature>
<evidence type="ECO:0000256" key="1">
    <source>
        <dbReference type="ARBA" id="ARBA00004496"/>
    </source>
</evidence>
<dbReference type="GO" id="GO:0004527">
    <property type="term" value="F:exonuclease activity"/>
    <property type="evidence" value="ECO:0007669"/>
    <property type="project" value="UniProtKB-KW"/>
</dbReference>
<dbReference type="InterPro" id="IPR050590">
    <property type="entry name" value="Exosome_comp_Rrp42_subfam"/>
</dbReference>
<evidence type="ECO:0000256" key="6">
    <source>
        <dbReference type="ARBA" id="ARBA00022835"/>
    </source>
</evidence>
<dbReference type="GO" id="GO:0034476">
    <property type="term" value="P:U5 snRNA 3'-end processing"/>
    <property type="evidence" value="ECO:0007669"/>
    <property type="project" value="TreeGrafter"/>
</dbReference>
<dbReference type="PANTHER" id="PTHR11097:SF9">
    <property type="entry name" value="EXOSOME COMPLEX COMPONENT RRP43"/>
    <property type="match status" value="1"/>
</dbReference>
<keyword evidence="13" id="KW-1185">Reference proteome</keyword>
<evidence type="ECO:0000256" key="7">
    <source>
        <dbReference type="ARBA" id="ARBA00022884"/>
    </source>
</evidence>
<dbReference type="GO" id="GO:0034473">
    <property type="term" value="P:U1 snRNA 3'-end processing"/>
    <property type="evidence" value="ECO:0007669"/>
    <property type="project" value="TreeGrafter"/>
</dbReference>
<dbReference type="AlphaFoldDB" id="A0A397W0C5"/>
<sequence>MVKNSLAFEAETFRKIQPQEYLRRFIQGNIRPDGRSLSQFRPTTVNQSCITTTNGSSMVRIGNTTVVCGIKAEVATPKFNSPLEGYLVPNIDLSPICSPKFKPGPPGELAQVLSENLNNLLKSASVLDLTSLCIKEGIAVWVLYIDLVCVNYDGNIYDASVIGMITALTNVKLPEATFEESSGLVKATEELSVTLKLQRIPYSVTVALFDGQHLLVDPTEVEESITSEQITIVFDEVGQLCSIWKVGGLPSSPEHLKQCMNIARERYKQISMIVKSSI</sequence>
<dbReference type="OrthoDB" id="45882at2759"/>
<evidence type="ECO:0000256" key="8">
    <source>
        <dbReference type="ARBA" id="ARBA00023242"/>
    </source>
</evidence>
<keyword evidence="8" id="KW-0539">Nucleus</keyword>
<dbReference type="GO" id="GO:0005730">
    <property type="term" value="C:nucleolus"/>
    <property type="evidence" value="ECO:0007669"/>
    <property type="project" value="UniProtKB-SubCell"/>
</dbReference>
<keyword evidence="7" id="KW-0694">RNA-binding</keyword>
<dbReference type="SUPFAM" id="SSF54211">
    <property type="entry name" value="Ribosomal protein S5 domain 2-like"/>
    <property type="match status" value="1"/>
</dbReference>
<reference evidence="12 13" key="1">
    <citation type="submission" date="2018-06" db="EMBL/GenBank/DDBJ databases">
        <title>Comparative genomics reveals the genomic features of Rhizophagus irregularis, R. cerebriforme, R. diaphanum and Gigaspora rosea, and their symbiotic lifestyle signature.</title>
        <authorList>
            <person name="Morin E."/>
            <person name="San Clemente H."/>
            <person name="Chen E.C.H."/>
            <person name="De La Providencia I."/>
            <person name="Hainaut M."/>
            <person name="Kuo A."/>
            <person name="Kohler A."/>
            <person name="Murat C."/>
            <person name="Tang N."/>
            <person name="Roy S."/>
            <person name="Loubradou J."/>
            <person name="Henrissat B."/>
            <person name="Grigoriev I.V."/>
            <person name="Corradi N."/>
            <person name="Roux C."/>
            <person name="Martin F.M."/>
        </authorList>
    </citation>
    <scope>NUCLEOTIDE SEQUENCE [LARGE SCALE GENOMIC DNA]</scope>
    <source>
        <strain evidence="12 13">DAOM 194757</strain>
    </source>
</reference>
<dbReference type="Gene3D" id="3.30.230.70">
    <property type="entry name" value="GHMP Kinase, N-terminal domain"/>
    <property type="match status" value="1"/>
</dbReference>
<evidence type="ECO:0000259" key="11">
    <source>
        <dbReference type="Pfam" id="PF03725"/>
    </source>
</evidence>
<keyword evidence="5" id="KW-0698">rRNA processing</keyword>
<dbReference type="CDD" id="cd11369">
    <property type="entry name" value="RNase_PH_RRP43"/>
    <property type="match status" value="1"/>
</dbReference>
<evidence type="ECO:0000256" key="3">
    <source>
        <dbReference type="ARBA" id="ARBA00006678"/>
    </source>
</evidence>
<dbReference type="PANTHER" id="PTHR11097">
    <property type="entry name" value="EXOSOME COMPLEX EXONUCLEASE RIBOSOMAL RNA PROCESSING PROTEIN"/>
    <property type="match status" value="1"/>
</dbReference>
<evidence type="ECO:0000259" key="10">
    <source>
        <dbReference type="Pfam" id="PF01138"/>
    </source>
</evidence>
<evidence type="ECO:0000256" key="4">
    <source>
        <dbReference type="ARBA" id="ARBA00022490"/>
    </source>
</evidence>
<dbReference type="EMBL" id="QKWP01000073">
    <property type="protein sequence ID" value="RIB28194.1"/>
    <property type="molecule type" value="Genomic_DNA"/>
</dbReference>
<evidence type="ECO:0000256" key="2">
    <source>
        <dbReference type="ARBA" id="ARBA00004604"/>
    </source>
</evidence>
<evidence type="ECO:0000256" key="9">
    <source>
        <dbReference type="ARBA" id="ARBA00030617"/>
    </source>
</evidence>
<accession>A0A397W0C5</accession>
<keyword evidence="12" id="KW-0540">Nuclease</keyword>
<evidence type="ECO:0000313" key="13">
    <source>
        <dbReference type="Proteomes" id="UP000266673"/>
    </source>
</evidence>
<dbReference type="Pfam" id="PF01138">
    <property type="entry name" value="RNase_PH"/>
    <property type="match status" value="1"/>
</dbReference>
<dbReference type="STRING" id="44941.A0A397W0C5"/>
<dbReference type="InterPro" id="IPR020568">
    <property type="entry name" value="Ribosomal_Su5_D2-typ_SF"/>
</dbReference>
<evidence type="ECO:0000256" key="5">
    <source>
        <dbReference type="ARBA" id="ARBA00022552"/>
    </source>
</evidence>
<keyword evidence="12" id="KW-0269">Exonuclease</keyword>
<keyword evidence="6" id="KW-0271">Exosome</keyword>
<dbReference type="GO" id="GO:0071038">
    <property type="term" value="P:TRAMP-dependent tRNA surveillance pathway"/>
    <property type="evidence" value="ECO:0007669"/>
    <property type="project" value="TreeGrafter"/>
</dbReference>
<dbReference type="GO" id="GO:0035925">
    <property type="term" value="F:mRNA 3'-UTR AU-rich region binding"/>
    <property type="evidence" value="ECO:0007669"/>
    <property type="project" value="TreeGrafter"/>
</dbReference>
<dbReference type="GO" id="GO:0016075">
    <property type="term" value="P:rRNA catabolic process"/>
    <property type="evidence" value="ECO:0007669"/>
    <property type="project" value="TreeGrafter"/>
</dbReference>
<comment type="caution">
    <text evidence="12">The sequence shown here is derived from an EMBL/GenBank/DDBJ whole genome shotgun (WGS) entry which is preliminary data.</text>
</comment>
<name>A0A397W0C5_9GLOM</name>
<gene>
    <name evidence="12" type="ORF">C2G38_2158493</name>
</gene>
<feature type="domain" description="Exoribonuclease phosphorolytic" evidence="10">
    <location>
        <begin position="39"/>
        <end position="174"/>
    </location>
</feature>
<keyword evidence="4" id="KW-0963">Cytoplasm</keyword>
<dbReference type="GO" id="GO:0071035">
    <property type="term" value="P:nuclear polyadenylation-dependent rRNA catabolic process"/>
    <property type="evidence" value="ECO:0007669"/>
    <property type="project" value="TreeGrafter"/>
</dbReference>
<dbReference type="GO" id="GO:0000177">
    <property type="term" value="C:cytoplasmic exosome (RNase complex)"/>
    <property type="evidence" value="ECO:0007669"/>
    <property type="project" value="TreeGrafter"/>
</dbReference>
<dbReference type="GO" id="GO:0000467">
    <property type="term" value="P:exonucleolytic trimming to generate mature 3'-end of 5.8S rRNA from tricistronic rRNA transcript (SSU-rRNA, 5.8S rRNA, LSU-rRNA)"/>
    <property type="evidence" value="ECO:0007669"/>
    <property type="project" value="TreeGrafter"/>
</dbReference>
<dbReference type="GO" id="GO:0000176">
    <property type="term" value="C:nuclear exosome (RNase complex)"/>
    <property type="evidence" value="ECO:0007669"/>
    <property type="project" value="UniProtKB-ARBA"/>
</dbReference>
<dbReference type="InterPro" id="IPR027408">
    <property type="entry name" value="PNPase/RNase_PH_dom_sf"/>
</dbReference>
<dbReference type="InterPro" id="IPR033196">
    <property type="entry name" value="Rrp43"/>
</dbReference>
<proteinExistence type="inferred from homology"/>
<protein>
    <recommendedName>
        <fullName evidence="9">Ribosomal RNA-processing protein 43</fullName>
    </recommendedName>
</protein>
<dbReference type="FunFam" id="3.30.230.70:FF:000017">
    <property type="entry name" value="Exosome complex component Rrp42"/>
    <property type="match status" value="1"/>
</dbReference>
<dbReference type="InterPro" id="IPR001247">
    <property type="entry name" value="ExoRNase_PH_dom1"/>
</dbReference>